<name>A0ABS8WII1_DATST</name>
<feature type="region of interest" description="Disordered" evidence="1">
    <location>
        <begin position="1"/>
        <end position="102"/>
    </location>
</feature>
<comment type="caution">
    <text evidence="3">The sequence shown here is derived from an EMBL/GenBank/DDBJ whole genome shotgun (WGS) entry which is preliminary data.</text>
</comment>
<organism evidence="3 4">
    <name type="scientific">Datura stramonium</name>
    <name type="common">Jimsonweed</name>
    <name type="synonym">Common thornapple</name>
    <dbReference type="NCBI Taxonomy" id="4076"/>
    <lineage>
        <taxon>Eukaryota</taxon>
        <taxon>Viridiplantae</taxon>
        <taxon>Streptophyta</taxon>
        <taxon>Embryophyta</taxon>
        <taxon>Tracheophyta</taxon>
        <taxon>Spermatophyta</taxon>
        <taxon>Magnoliopsida</taxon>
        <taxon>eudicotyledons</taxon>
        <taxon>Gunneridae</taxon>
        <taxon>Pentapetalae</taxon>
        <taxon>asterids</taxon>
        <taxon>lamiids</taxon>
        <taxon>Solanales</taxon>
        <taxon>Solanaceae</taxon>
        <taxon>Solanoideae</taxon>
        <taxon>Datureae</taxon>
        <taxon>Datura</taxon>
    </lineage>
</organism>
<feature type="compositionally biased region" description="Polar residues" evidence="1">
    <location>
        <begin position="54"/>
        <end position="63"/>
    </location>
</feature>
<feature type="domain" description="Putative plant transposon protein" evidence="2">
    <location>
        <begin position="159"/>
        <end position="287"/>
    </location>
</feature>
<evidence type="ECO:0000313" key="4">
    <source>
        <dbReference type="Proteomes" id="UP000823775"/>
    </source>
</evidence>
<accession>A0ABS8WII1</accession>
<evidence type="ECO:0000313" key="3">
    <source>
        <dbReference type="EMBL" id="MCE3049225.1"/>
    </source>
</evidence>
<feature type="compositionally biased region" description="Basic and acidic residues" evidence="1">
    <location>
        <begin position="14"/>
        <end position="33"/>
    </location>
</feature>
<gene>
    <name evidence="3" type="ORF">HAX54_044417</name>
</gene>
<dbReference type="Pfam" id="PF20167">
    <property type="entry name" value="Transposase_32"/>
    <property type="match status" value="1"/>
</dbReference>
<evidence type="ECO:0000259" key="2">
    <source>
        <dbReference type="Pfam" id="PF20167"/>
    </source>
</evidence>
<dbReference type="InterPro" id="IPR046796">
    <property type="entry name" value="Transposase_32_dom"/>
</dbReference>
<reference evidence="3 4" key="1">
    <citation type="journal article" date="2021" name="BMC Genomics">
        <title>Datura genome reveals duplications of psychoactive alkaloid biosynthetic genes and high mutation rate following tissue culture.</title>
        <authorList>
            <person name="Rajewski A."/>
            <person name="Carter-House D."/>
            <person name="Stajich J."/>
            <person name="Litt A."/>
        </authorList>
    </citation>
    <scope>NUCLEOTIDE SEQUENCE [LARGE SCALE GENOMIC DNA]</scope>
    <source>
        <strain evidence="3">AR-01</strain>
    </source>
</reference>
<protein>
    <recommendedName>
        <fullName evidence="2">Putative plant transposon protein domain-containing protein</fullName>
    </recommendedName>
</protein>
<dbReference type="EMBL" id="JACEIK010006768">
    <property type="protein sequence ID" value="MCE3049225.1"/>
    <property type="molecule type" value="Genomic_DNA"/>
</dbReference>
<proteinExistence type="predicted"/>
<dbReference type="Proteomes" id="UP000823775">
    <property type="component" value="Unassembled WGS sequence"/>
</dbReference>
<sequence length="289" mass="32867">MPPKFQPTRGGAQRRNDRTETTHHLKDENTDSEKEIEEIGIEEPSLAYQARSVAIQQAATPQSDEGDDSLAKGSSLDGASSNANEKSGNEATSSPAGDSKPLRGDVLKAKMLRFRDSISREGLTTTVRGHLKRSIAEEVRIIDSELAEYPDIERQYKFYGLGWISESTGYYQPNMVHEFYKNYVSTLEGQCKKGQNPAEMHFLLCVRVREEMVDISIATINRMMYGPDFMRPASTTEFDYRMRERHNLHRWLAQVLIDGQPSWLTNTKERIVKSTSIVAAKFWWVVVQL</sequence>
<feature type="compositionally biased region" description="Polar residues" evidence="1">
    <location>
        <begin position="77"/>
        <end position="96"/>
    </location>
</feature>
<keyword evidence="4" id="KW-1185">Reference proteome</keyword>
<evidence type="ECO:0000256" key="1">
    <source>
        <dbReference type="SAM" id="MobiDB-lite"/>
    </source>
</evidence>